<name>A0A1L3MNM8_9BACI</name>
<dbReference type="AlphaFoldDB" id="A0A1L3MNM8"/>
<dbReference type="OrthoDB" id="2827793at2"/>
<dbReference type="Proteomes" id="UP000181936">
    <property type="component" value="Chromosome"/>
</dbReference>
<reference evidence="1 2" key="1">
    <citation type="journal article" date="2016" name="Sci. Rep.">
        <title>Complete genome sequence and transcriptomic analysis of a novel marine strain Bacillus weihaiensis reveals the mechanism of brown algae degradation.</title>
        <authorList>
            <person name="Zhu Y."/>
            <person name="Chen P."/>
            <person name="Bao Y."/>
            <person name="Men Y."/>
            <person name="Zeng Y."/>
            <person name="Yang J."/>
            <person name="Sun J."/>
            <person name="Sun Y."/>
        </authorList>
    </citation>
    <scope>NUCLEOTIDE SEQUENCE [LARGE SCALE GENOMIC DNA]</scope>
    <source>
        <strain evidence="1 2">Alg07</strain>
    </source>
</reference>
<dbReference type="KEGG" id="bwh:A9C19_03820"/>
<organism evidence="1 2">
    <name type="scientific">Bacillus weihaiensis</name>
    <dbReference type="NCBI Taxonomy" id="1547283"/>
    <lineage>
        <taxon>Bacteria</taxon>
        <taxon>Bacillati</taxon>
        <taxon>Bacillota</taxon>
        <taxon>Bacilli</taxon>
        <taxon>Bacillales</taxon>
        <taxon>Bacillaceae</taxon>
        <taxon>Bacillus</taxon>
    </lineage>
</organism>
<protein>
    <submittedName>
        <fullName evidence="1">Uncharacterized protein</fullName>
    </submittedName>
</protein>
<dbReference type="RefSeq" id="WP_072578751.1">
    <property type="nucleotide sequence ID" value="NZ_CP016020.1"/>
</dbReference>
<evidence type="ECO:0000313" key="1">
    <source>
        <dbReference type="EMBL" id="APH03958.1"/>
    </source>
</evidence>
<evidence type="ECO:0000313" key="2">
    <source>
        <dbReference type="Proteomes" id="UP000181936"/>
    </source>
</evidence>
<proteinExistence type="predicted"/>
<dbReference type="EMBL" id="CP016020">
    <property type="protein sequence ID" value="APH03958.1"/>
    <property type="molecule type" value="Genomic_DNA"/>
</dbReference>
<sequence length="204" mass="24072">MGIKKLFTFKNLMTTPYKKEELNANHYGGIVHQLKLEEFWSELDSNERGFIRSCAKRSYGGRIQPQDLDDRNSTLKTKRKDYEFLLGNVSWAYQEGRYGLVEKLLKEILLRTDIPYVCHRAYKVLVQLYNEWSTHNQSYFNQCIEYCYKHIELAPTLYKQAIVEGKEPPSIEAFGILKQHYLDVGNVSEHEVIVLLENRYLHLD</sequence>
<accession>A0A1L3MNM8</accession>
<gene>
    <name evidence="1" type="ORF">A9C19_03820</name>
</gene>
<keyword evidence="2" id="KW-1185">Reference proteome</keyword>